<dbReference type="SUPFAM" id="SSF53850">
    <property type="entry name" value="Periplasmic binding protein-like II"/>
    <property type="match status" value="1"/>
</dbReference>
<evidence type="ECO:0000256" key="1">
    <source>
        <dbReference type="ARBA" id="ARBA00022428"/>
    </source>
</evidence>
<proteinExistence type="inferred from homology"/>
<dbReference type="EMBL" id="LAZR01000133">
    <property type="protein sequence ID" value="KKN87859.1"/>
    <property type="molecule type" value="Genomic_DNA"/>
</dbReference>
<gene>
    <name evidence="3" type="ORF">LCGC14_0253900</name>
</gene>
<accession>A0A0F9U8E6</accession>
<dbReference type="HAMAP" id="MF_00995">
    <property type="entry name" value="MqnA"/>
    <property type="match status" value="1"/>
</dbReference>
<dbReference type="PANTHER" id="PTHR37690:SF1">
    <property type="entry name" value="CHORISMATE DEHYDRATASE"/>
    <property type="match status" value="1"/>
</dbReference>
<organism evidence="3">
    <name type="scientific">marine sediment metagenome</name>
    <dbReference type="NCBI Taxonomy" id="412755"/>
    <lineage>
        <taxon>unclassified sequences</taxon>
        <taxon>metagenomes</taxon>
        <taxon>ecological metagenomes</taxon>
    </lineage>
</organism>
<dbReference type="PANTHER" id="PTHR37690">
    <property type="entry name" value="CHORISMATE DEHYDRATASE"/>
    <property type="match status" value="1"/>
</dbReference>
<dbReference type="InterPro" id="IPR003773">
    <property type="entry name" value="Menaquinone_biosynth"/>
</dbReference>
<dbReference type="AlphaFoldDB" id="A0A0F9U8E6"/>
<sequence length="265" mass="28370">MTSGKTNEYVFAAVPYANAAPLAHFLPQRHPNVRVVYAAPAKLAEQVLDGRADAGLVPVVDCFANEELTIIDGIGICADGDVESVLLKCQRPLDTVRTVGLDAESRTSNALARVLLADHFGLSVEMKHFGPSELPDAAVVIGDRALQGPPGPGGDYDLAGEWTLMTSLPFVFAVWAHRADHPDPQALREIARDARDAGARAIDELAAIHAERLGLSVQRCCDYLTSAIHYDLGPRERAGMQRFRELLAGRRTAASAVGGQGGRVE</sequence>
<reference evidence="3" key="1">
    <citation type="journal article" date="2015" name="Nature">
        <title>Complex archaea that bridge the gap between prokaryotes and eukaryotes.</title>
        <authorList>
            <person name="Spang A."/>
            <person name="Saw J.H."/>
            <person name="Jorgensen S.L."/>
            <person name="Zaremba-Niedzwiedzka K."/>
            <person name="Martijn J."/>
            <person name="Lind A.E."/>
            <person name="van Eijk R."/>
            <person name="Schleper C."/>
            <person name="Guy L."/>
            <person name="Ettema T.J."/>
        </authorList>
    </citation>
    <scope>NUCLEOTIDE SEQUENCE</scope>
</reference>
<evidence type="ECO:0000256" key="2">
    <source>
        <dbReference type="ARBA" id="ARBA00023239"/>
    </source>
</evidence>
<dbReference type="Pfam" id="PF02621">
    <property type="entry name" value="VitK2_biosynth"/>
    <property type="match status" value="1"/>
</dbReference>
<dbReference type="Gene3D" id="3.40.190.10">
    <property type="entry name" value="Periplasmic binding protein-like II"/>
    <property type="match status" value="2"/>
</dbReference>
<keyword evidence="1" id="KW-0474">Menaquinone biosynthesis</keyword>
<name>A0A0F9U8E6_9ZZZZ</name>
<dbReference type="GO" id="GO:0009234">
    <property type="term" value="P:menaquinone biosynthetic process"/>
    <property type="evidence" value="ECO:0007669"/>
    <property type="project" value="UniProtKB-KW"/>
</dbReference>
<evidence type="ECO:0008006" key="4">
    <source>
        <dbReference type="Google" id="ProtNLM"/>
    </source>
</evidence>
<protein>
    <recommendedName>
        <fullName evidence="4">Chorismate dehydratase</fullName>
    </recommendedName>
</protein>
<dbReference type="GO" id="GO:0016829">
    <property type="term" value="F:lyase activity"/>
    <property type="evidence" value="ECO:0007669"/>
    <property type="project" value="UniProtKB-KW"/>
</dbReference>
<comment type="caution">
    <text evidence="3">The sequence shown here is derived from an EMBL/GenBank/DDBJ whole genome shotgun (WGS) entry which is preliminary data.</text>
</comment>
<keyword evidence="2" id="KW-0456">Lyase</keyword>
<dbReference type="InterPro" id="IPR030868">
    <property type="entry name" value="MqnA"/>
</dbReference>
<evidence type="ECO:0000313" key="3">
    <source>
        <dbReference type="EMBL" id="KKN87859.1"/>
    </source>
</evidence>
<dbReference type="CDD" id="cd13634">
    <property type="entry name" value="PBP2_Sco4506"/>
    <property type="match status" value="1"/>
</dbReference>